<evidence type="ECO:0000313" key="2">
    <source>
        <dbReference type="Proteomes" id="UP000003530"/>
    </source>
</evidence>
<dbReference type="EMBL" id="AEXY01000005">
    <property type="protein sequence ID" value="EGD37033.1"/>
    <property type="molecule type" value="Genomic_DNA"/>
</dbReference>
<accession>F0IKE1</accession>
<dbReference type="HOGENOM" id="CLU_3048608_0_0_9"/>
<dbReference type="Proteomes" id="UP000003530">
    <property type="component" value="Unassembled WGS sequence"/>
</dbReference>
<name>F0IKE1_STRSA</name>
<dbReference type="AlphaFoldDB" id="F0IKE1"/>
<gene>
    <name evidence="1" type="ORF">HMPREF9383_0593</name>
</gene>
<comment type="caution">
    <text evidence="1">The sequence shown here is derived from an EMBL/GenBank/DDBJ whole genome shotgun (WGS) entry which is preliminary data.</text>
</comment>
<proteinExistence type="predicted"/>
<organism evidence="1 2">
    <name type="scientific">Streptococcus sanguinis SK150</name>
    <dbReference type="NCBI Taxonomy" id="888811"/>
    <lineage>
        <taxon>Bacteria</taxon>
        <taxon>Bacillati</taxon>
        <taxon>Bacillota</taxon>
        <taxon>Bacilli</taxon>
        <taxon>Lactobacillales</taxon>
        <taxon>Streptococcaceae</taxon>
        <taxon>Streptococcus</taxon>
    </lineage>
</organism>
<protein>
    <submittedName>
        <fullName evidence="1">Uncharacterized protein</fullName>
    </submittedName>
</protein>
<reference evidence="1 2" key="1">
    <citation type="submission" date="2011-02" db="EMBL/GenBank/DDBJ databases">
        <authorList>
            <person name="Muzny D."/>
            <person name="Qin X."/>
            <person name="Deng J."/>
            <person name="Jiang H."/>
            <person name="Liu Y."/>
            <person name="Qu J."/>
            <person name="Song X.-Z."/>
            <person name="Zhang L."/>
            <person name="Thornton R."/>
            <person name="Coyle M."/>
            <person name="Francisco L."/>
            <person name="Jackson L."/>
            <person name="Javaid M."/>
            <person name="Korchina V."/>
            <person name="Kovar C."/>
            <person name="Mata R."/>
            <person name="Mathew T."/>
            <person name="Ngo R."/>
            <person name="Nguyen L."/>
            <person name="Nguyen N."/>
            <person name="Okwuonu G."/>
            <person name="Ongeri F."/>
            <person name="Pham C."/>
            <person name="Simmons D."/>
            <person name="Wilczek-Boney K."/>
            <person name="Hale W."/>
            <person name="Jakkamsetti A."/>
            <person name="Pham P."/>
            <person name="Ruth R."/>
            <person name="San Lucas F."/>
            <person name="Warren J."/>
            <person name="Zhang J."/>
            <person name="Zhao Z."/>
            <person name="Zhou C."/>
            <person name="Zhu D."/>
            <person name="Lee S."/>
            <person name="Bess C."/>
            <person name="Blankenburg K."/>
            <person name="Forbes L."/>
            <person name="Fu Q."/>
            <person name="Gubbala S."/>
            <person name="Hirani K."/>
            <person name="Jayaseelan J.C."/>
            <person name="Lara F."/>
            <person name="Munidasa M."/>
            <person name="Palculict T."/>
            <person name="Patil S."/>
            <person name="Pu L.-L."/>
            <person name="Saada N."/>
            <person name="Tang L."/>
            <person name="Weissenberger G."/>
            <person name="Zhu Y."/>
            <person name="Hemphill L."/>
            <person name="Shang Y."/>
            <person name="Youmans B."/>
            <person name="Ayvaz T."/>
            <person name="Ross M."/>
            <person name="Santibanez J."/>
            <person name="Aqrawi P."/>
            <person name="Gross S."/>
            <person name="Joshi V."/>
            <person name="Fowler G."/>
            <person name="Nazareth L."/>
            <person name="Reid J."/>
            <person name="Worley K."/>
            <person name="Petrosino J."/>
            <person name="Highlander S."/>
            <person name="Gibbs R."/>
        </authorList>
    </citation>
    <scope>NUCLEOTIDE SEQUENCE [LARGE SCALE GENOMIC DNA]</scope>
    <source>
        <strain evidence="1 2">SK150</strain>
    </source>
</reference>
<sequence length="54" mass="6590">MYWFKVAYFASCLQKYLKIKLIFKKACKLLFYLIKFDCQSIFLRRSGFEFSVSK</sequence>
<evidence type="ECO:0000313" key="1">
    <source>
        <dbReference type="EMBL" id="EGD37033.1"/>
    </source>
</evidence>